<keyword evidence="4 6" id="KW-1133">Transmembrane helix</keyword>
<dbReference type="CDD" id="cd01949">
    <property type="entry name" value="GGDEF"/>
    <property type="match status" value="1"/>
</dbReference>
<evidence type="ECO:0000256" key="4">
    <source>
        <dbReference type="ARBA" id="ARBA00022989"/>
    </source>
</evidence>
<organism evidence="9 10">
    <name type="scientific">Vibrio metoecus</name>
    <dbReference type="NCBI Taxonomy" id="1481663"/>
    <lineage>
        <taxon>Bacteria</taxon>
        <taxon>Pseudomonadati</taxon>
        <taxon>Pseudomonadota</taxon>
        <taxon>Gammaproteobacteria</taxon>
        <taxon>Vibrionales</taxon>
        <taxon>Vibrionaceae</taxon>
        <taxon>Vibrio</taxon>
    </lineage>
</organism>
<dbReference type="SMART" id="SM01079">
    <property type="entry name" value="CHASE"/>
    <property type="match status" value="1"/>
</dbReference>
<dbReference type="OrthoDB" id="9812260at2"/>
<comment type="subcellular location">
    <subcellularLocation>
        <location evidence="2">Membrane</location>
    </subcellularLocation>
</comment>
<dbReference type="InterPro" id="IPR043128">
    <property type="entry name" value="Rev_trsase/Diguanyl_cyclase"/>
</dbReference>
<evidence type="ECO:0000256" key="5">
    <source>
        <dbReference type="ARBA" id="ARBA00023136"/>
    </source>
</evidence>
<keyword evidence="5 6" id="KW-0472">Membrane</keyword>
<dbReference type="Pfam" id="PF00990">
    <property type="entry name" value="GGDEF"/>
    <property type="match status" value="1"/>
</dbReference>
<evidence type="ECO:0000259" key="7">
    <source>
        <dbReference type="PROSITE" id="PS50839"/>
    </source>
</evidence>
<dbReference type="GO" id="GO:0016020">
    <property type="term" value="C:membrane"/>
    <property type="evidence" value="ECO:0007669"/>
    <property type="project" value="UniProtKB-SubCell"/>
</dbReference>
<name>A0A0Q0PNZ5_VIBMT</name>
<gene>
    <name evidence="9" type="ORF">XV92_09980</name>
</gene>
<evidence type="ECO:0000313" key="10">
    <source>
        <dbReference type="Proteomes" id="UP000050491"/>
    </source>
</evidence>
<dbReference type="FunFam" id="3.30.70.270:FF:000001">
    <property type="entry name" value="Diguanylate cyclase domain protein"/>
    <property type="match status" value="1"/>
</dbReference>
<dbReference type="Gene3D" id="3.30.70.270">
    <property type="match status" value="1"/>
</dbReference>
<reference evidence="9 10" key="1">
    <citation type="journal article" date="2015" name="Genome Biol. Evol.">
        <title>The Dynamics of Genetic Interactions between Vibrio metoecus and Vibrio cholerae, Two Close Relatives Co-Occurring in the Environment.</title>
        <authorList>
            <person name="Orata F.D."/>
            <person name="Kirchberger P.C."/>
            <person name="Meheust R."/>
            <person name="Barlow E.J."/>
            <person name="Tarr C.L."/>
            <person name="Boucher Y."/>
        </authorList>
    </citation>
    <scope>NUCLEOTIDE SEQUENCE [LARGE SCALE GENOMIC DNA]</scope>
    <source>
        <strain evidence="9 10">YB5B04</strain>
    </source>
</reference>
<dbReference type="InterPro" id="IPR052163">
    <property type="entry name" value="DGC-Regulatory_Protein"/>
</dbReference>
<keyword evidence="3 6" id="KW-0812">Transmembrane</keyword>
<dbReference type="InterPro" id="IPR006189">
    <property type="entry name" value="CHASE_dom"/>
</dbReference>
<sequence length="457" mass="52114">MGLTSHNNRYITVFFLSLLFFGIGVVESLNFNQRLILQNDLRQHAKEELSAVRFQLEAEVLADIYAVKSLTPLLMLDPELKLYHWEQLSAAVMRSSDHLRALGIAPNDVVVFSYPLSQSHAVLGLDYRTVPLQWASIKKAREIKQTFVSGPVDLVQGGKALVIREPIFYDPPTNSRYWGVLSVVMDWESLLSSTKLQSFGENFQLSIRGRDSLGSEGEVFWGDPQVFQAAFAKETVYFPYGSWQIAVAETQGLLHLLPWYEQHIVRLIGYPILMLLLLGFGVIVRLYHVAEERSLHDPLTHLPNRRYFICTIDTYFENAKRSDSEGNFALLNIDIDRFKTINDSYGHIAGDKVLVACAERIKSCLRVSDLVARIGGDEFLVLIPRIHREQDVLKVCDTILTNISETPIVYEGQLINIRVSIGYALYNRAFADPNEMFKLADQRMYAAKRRQNPLHQF</sequence>
<evidence type="ECO:0000256" key="1">
    <source>
        <dbReference type="ARBA" id="ARBA00001946"/>
    </source>
</evidence>
<proteinExistence type="predicted"/>
<evidence type="ECO:0000256" key="6">
    <source>
        <dbReference type="SAM" id="Phobius"/>
    </source>
</evidence>
<dbReference type="EMBL" id="LBGP01000013">
    <property type="protein sequence ID" value="KQB00893.1"/>
    <property type="molecule type" value="Genomic_DNA"/>
</dbReference>
<feature type="domain" description="CHASE" evidence="7">
    <location>
        <begin position="109"/>
        <end position="246"/>
    </location>
</feature>
<dbReference type="PANTHER" id="PTHR46663:SF2">
    <property type="entry name" value="GGDEF DOMAIN-CONTAINING PROTEIN"/>
    <property type="match status" value="1"/>
</dbReference>
<dbReference type="Pfam" id="PF03924">
    <property type="entry name" value="CHASE"/>
    <property type="match status" value="1"/>
</dbReference>
<dbReference type="AlphaFoldDB" id="A0A0Q0PNZ5"/>
<dbReference type="SUPFAM" id="SSF55073">
    <property type="entry name" value="Nucleotide cyclase"/>
    <property type="match status" value="1"/>
</dbReference>
<dbReference type="PATRIC" id="fig|1481663.12.peg.762"/>
<dbReference type="NCBIfam" id="TIGR00254">
    <property type="entry name" value="GGDEF"/>
    <property type="match status" value="1"/>
</dbReference>
<feature type="domain" description="GGDEF" evidence="8">
    <location>
        <begin position="326"/>
        <end position="457"/>
    </location>
</feature>
<evidence type="ECO:0000256" key="2">
    <source>
        <dbReference type="ARBA" id="ARBA00004370"/>
    </source>
</evidence>
<evidence type="ECO:0000313" key="9">
    <source>
        <dbReference type="EMBL" id="KQB00893.1"/>
    </source>
</evidence>
<dbReference type="Proteomes" id="UP000050491">
    <property type="component" value="Unassembled WGS sequence"/>
</dbReference>
<dbReference type="InterPro" id="IPR029787">
    <property type="entry name" value="Nucleotide_cyclase"/>
</dbReference>
<dbReference type="PANTHER" id="PTHR46663">
    <property type="entry name" value="DIGUANYLATE CYCLASE DGCT-RELATED"/>
    <property type="match status" value="1"/>
</dbReference>
<comment type="cofactor">
    <cofactor evidence="1">
        <name>Mg(2+)</name>
        <dbReference type="ChEBI" id="CHEBI:18420"/>
    </cofactor>
</comment>
<dbReference type="GO" id="GO:0003824">
    <property type="term" value="F:catalytic activity"/>
    <property type="evidence" value="ECO:0007669"/>
    <property type="project" value="UniProtKB-ARBA"/>
</dbReference>
<dbReference type="SMART" id="SM00267">
    <property type="entry name" value="GGDEF"/>
    <property type="match status" value="1"/>
</dbReference>
<dbReference type="InterPro" id="IPR042240">
    <property type="entry name" value="CHASE_sf"/>
</dbReference>
<evidence type="ECO:0000256" key="3">
    <source>
        <dbReference type="ARBA" id="ARBA00022692"/>
    </source>
</evidence>
<evidence type="ECO:0000259" key="8">
    <source>
        <dbReference type="PROSITE" id="PS50887"/>
    </source>
</evidence>
<dbReference type="Gene3D" id="3.30.450.350">
    <property type="entry name" value="CHASE domain"/>
    <property type="match status" value="1"/>
</dbReference>
<protein>
    <submittedName>
        <fullName evidence="9">Diguanylate cyclase</fullName>
    </submittedName>
</protein>
<dbReference type="RefSeq" id="WP_055030137.1">
    <property type="nucleotide sequence ID" value="NZ_LBGP01000013.1"/>
</dbReference>
<feature type="transmembrane region" description="Helical" evidence="6">
    <location>
        <begin position="267"/>
        <end position="287"/>
    </location>
</feature>
<accession>A0A0Q0PNZ5</accession>
<comment type="caution">
    <text evidence="9">The sequence shown here is derived from an EMBL/GenBank/DDBJ whole genome shotgun (WGS) entry which is preliminary data.</text>
</comment>
<dbReference type="PROSITE" id="PS50839">
    <property type="entry name" value="CHASE"/>
    <property type="match status" value="1"/>
</dbReference>
<dbReference type="InterPro" id="IPR000160">
    <property type="entry name" value="GGDEF_dom"/>
</dbReference>
<dbReference type="PROSITE" id="PS50887">
    <property type="entry name" value="GGDEF"/>
    <property type="match status" value="1"/>
</dbReference>
<dbReference type="GO" id="GO:0007165">
    <property type="term" value="P:signal transduction"/>
    <property type="evidence" value="ECO:0007669"/>
    <property type="project" value="UniProtKB-ARBA"/>
</dbReference>